<feature type="compositionally biased region" description="Low complexity" evidence="1">
    <location>
        <begin position="1"/>
        <end position="21"/>
    </location>
</feature>
<feature type="compositionally biased region" description="Acidic residues" evidence="1">
    <location>
        <begin position="45"/>
        <end position="57"/>
    </location>
</feature>
<protein>
    <submittedName>
        <fullName evidence="4">Uncharacterized protein LOC108830604</fullName>
    </submittedName>
</protein>
<dbReference type="KEGG" id="rsz:108830604"/>
<feature type="compositionally biased region" description="Basic and acidic residues" evidence="1">
    <location>
        <begin position="410"/>
        <end position="440"/>
    </location>
</feature>
<feature type="region of interest" description="Disordered" evidence="1">
    <location>
        <begin position="375"/>
        <end position="440"/>
    </location>
</feature>
<dbReference type="GeneID" id="108830604"/>
<feature type="compositionally biased region" description="Acidic residues" evidence="1">
    <location>
        <begin position="381"/>
        <end position="395"/>
    </location>
</feature>
<proteinExistence type="predicted"/>
<dbReference type="Pfam" id="PF20167">
    <property type="entry name" value="Transposase_32"/>
    <property type="match status" value="1"/>
</dbReference>
<accession>A0A6J0LJ72</accession>
<feature type="region of interest" description="Disordered" evidence="1">
    <location>
        <begin position="468"/>
        <end position="488"/>
    </location>
</feature>
<evidence type="ECO:0000313" key="3">
    <source>
        <dbReference type="Proteomes" id="UP000504610"/>
    </source>
</evidence>
<sequence>MAPGSSSQPSPAFSQPSPASSLRRRAHRRSTRAASPEPLSPEIESLSDTDSDNDDIPLDATEIRVNQAKEQRFEESRSMYRTKSQLYPELMAPHTTPLDQRFFTTAAAERFHSLRRRKFITQHRISLTDVNMQDVRNIVRGAGLLHTLTDVDAYQPTMVKEFIANLQDAEERDVGVDVYCRGCMIDFSSSLINDIYCVPGFEDDPNWLGENIDEVCGFLTEGRINRWENMSSKFLTRTNQVLYKLVCTNWMPTMNYTNMNQDRLKFVYMLHHNEDGFNFGKLVYDQIMAMGARTKSKRAWRIMFPTLIQQVINYQQRFPVEESTGFPKLVVKDIKAGRGNGADARPPNLEEDLSRMITGLNAIRIRLRRGEYVMPHQQTEPAEDEPAEDGGNDTEELSHCDGDETEELKEEDKQCVDAVRGEDKSANQEEAEKVTDQVRVEEEERLREELEEIEAKYQEEMKEIGQNREEAMMDTKKRLSQKRIEHVD</sequence>
<name>A0A6J0LJ72_RAPSA</name>
<reference evidence="4" key="1">
    <citation type="submission" date="2025-08" db="UniProtKB">
        <authorList>
            <consortium name="RefSeq"/>
        </authorList>
    </citation>
    <scope>IDENTIFICATION</scope>
    <source>
        <tissue evidence="4">Leaf</tissue>
    </source>
</reference>
<feature type="domain" description="Putative plant transposon protein" evidence="2">
    <location>
        <begin position="144"/>
        <end position="314"/>
    </location>
</feature>
<evidence type="ECO:0000256" key="1">
    <source>
        <dbReference type="SAM" id="MobiDB-lite"/>
    </source>
</evidence>
<dbReference type="AlphaFoldDB" id="A0A6J0LJ72"/>
<dbReference type="RefSeq" id="XP_018459704.1">
    <property type="nucleotide sequence ID" value="XM_018604202.1"/>
</dbReference>
<organism evidence="3 4">
    <name type="scientific">Raphanus sativus</name>
    <name type="common">Radish</name>
    <name type="synonym">Raphanus raphanistrum var. sativus</name>
    <dbReference type="NCBI Taxonomy" id="3726"/>
    <lineage>
        <taxon>Eukaryota</taxon>
        <taxon>Viridiplantae</taxon>
        <taxon>Streptophyta</taxon>
        <taxon>Embryophyta</taxon>
        <taxon>Tracheophyta</taxon>
        <taxon>Spermatophyta</taxon>
        <taxon>Magnoliopsida</taxon>
        <taxon>eudicotyledons</taxon>
        <taxon>Gunneridae</taxon>
        <taxon>Pentapetalae</taxon>
        <taxon>rosids</taxon>
        <taxon>malvids</taxon>
        <taxon>Brassicales</taxon>
        <taxon>Brassicaceae</taxon>
        <taxon>Brassiceae</taxon>
        <taxon>Raphanus</taxon>
    </lineage>
</organism>
<feature type="compositionally biased region" description="Basic residues" evidence="1">
    <location>
        <begin position="22"/>
        <end position="31"/>
    </location>
</feature>
<feature type="region of interest" description="Disordered" evidence="1">
    <location>
        <begin position="1"/>
        <end position="57"/>
    </location>
</feature>
<dbReference type="OrthoDB" id="1114110at2759"/>
<gene>
    <name evidence="4" type="primary">LOC108830604</name>
</gene>
<dbReference type="InterPro" id="IPR046796">
    <property type="entry name" value="Transposase_32_dom"/>
</dbReference>
<dbReference type="Proteomes" id="UP000504610">
    <property type="component" value="Unplaced"/>
</dbReference>
<evidence type="ECO:0000313" key="4">
    <source>
        <dbReference type="RefSeq" id="XP_018459704.1"/>
    </source>
</evidence>
<evidence type="ECO:0000259" key="2">
    <source>
        <dbReference type="Pfam" id="PF20167"/>
    </source>
</evidence>
<keyword evidence="3" id="KW-1185">Reference proteome</keyword>